<organism evidence="1 2">
    <name type="scientific">Bhargavaea ullalensis</name>
    <dbReference type="NCBI Taxonomy" id="1265685"/>
    <lineage>
        <taxon>Bacteria</taxon>
        <taxon>Bacillati</taxon>
        <taxon>Bacillota</taxon>
        <taxon>Bacilli</taxon>
        <taxon>Bacillales</taxon>
        <taxon>Caryophanaceae</taxon>
        <taxon>Bhargavaea</taxon>
    </lineage>
</organism>
<dbReference type="EMBL" id="JBEPLW010000003">
    <property type="protein sequence ID" value="MET3575074.1"/>
    <property type="molecule type" value="Genomic_DNA"/>
</dbReference>
<evidence type="ECO:0000313" key="2">
    <source>
        <dbReference type="Proteomes" id="UP001549099"/>
    </source>
</evidence>
<name>A0ABV2G9W6_9BACL</name>
<accession>A0ABV2G9W6</accession>
<sequence>MDERENRATGLAAGPYPDWPEAGGWLARRKRREELLDYYYPKGQFEKEARREMKTVLAEFEERFRKWYPSLPDPDFIQLYRDKPAYHARKEDVRHAVRLYRAKGIGWGKLQKIQEALDLYYLMEAQSAYFKREVDKAANAQKWIGEDHFSGFFPEVADAMQDRLKGLVRSGFDTLLKLQEQQNQAEATVKRLAAGKGDLWARAAELAGDLLLYPLKQIGKGSNGKRH</sequence>
<proteinExistence type="predicted"/>
<reference evidence="1 2" key="1">
    <citation type="submission" date="2024-06" db="EMBL/GenBank/DDBJ databases">
        <title>Genomic Encyclopedia of Type Strains, Phase IV (KMG-IV): sequencing the most valuable type-strain genomes for metagenomic binning, comparative biology and taxonomic classification.</title>
        <authorList>
            <person name="Goeker M."/>
        </authorList>
    </citation>
    <scope>NUCLEOTIDE SEQUENCE [LARGE SCALE GENOMIC DNA]</scope>
    <source>
        <strain evidence="1 2">DSM 26128</strain>
    </source>
</reference>
<keyword evidence="2" id="KW-1185">Reference proteome</keyword>
<comment type="caution">
    <text evidence="1">The sequence shown here is derived from an EMBL/GenBank/DDBJ whole genome shotgun (WGS) entry which is preliminary data.</text>
</comment>
<protein>
    <submittedName>
        <fullName evidence="1">Uncharacterized protein</fullName>
    </submittedName>
</protein>
<gene>
    <name evidence="1" type="ORF">ABID49_000958</name>
</gene>
<dbReference type="Proteomes" id="UP001549099">
    <property type="component" value="Unassembled WGS sequence"/>
</dbReference>
<evidence type="ECO:0000313" key="1">
    <source>
        <dbReference type="EMBL" id="MET3575074.1"/>
    </source>
</evidence>
<dbReference type="RefSeq" id="WP_354195866.1">
    <property type="nucleotide sequence ID" value="NZ_JBEPLW010000003.1"/>
</dbReference>